<protein>
    <submittedName>
        <fullName evidence="3">DUF5666 domain-containing protein</fullName>
    </submittedName>
</protein>
<accession>A0ABS8Y2L9</accession>
<dbReference type="Pfam" id="PF18914">
    <property type="entry name" value="DUF5666"/>
    <property type="match status" value="5"/>
</dbReference>
<comment type="caution">
    <text evidence="3">The sequence shown here is derived from an EMBL/GenBank/DDBJ whole genome shotgun (WGS) entry which is preliminary data.</text>
</comment>
<dbReference type="RefSeq" id="WP_233373191.1">
    <property type="nucleotide sequence ID" value="NZ_JAJTWU010000006.1"/>
</dbReference>
<sequence>MQKLKRNLQWAACAATCAISTAVLVACGGGGGGGDTATQAPATPAPGANTASVVDGTITGFGSVVIDGQRFDDSLVKVAFANNPDAQTAGTLGDLHTGMRVHGELKDGLLQNLVVNFALVGTVGAVDAAGGTLTVFGQTIKTTATGQLPTVFDGFNALGQLTAGDLVKVSGTVASDGSITATRIERKAKDSTELFRVSGAVQDLDTTAKTFTLTGNSSVTVNYANAKLQPTGVVIEKGKLVSVVATSAPAASGGKNVLTASVVEVKARKLPDSSDSTVGGPVTDFQSLANLRIGDVVVDASTATLKDGTTPADVANGAQALAHGTVKDGAMKADWVKVFKNDTAIKALLVGQVTDFVSLGNFTLRGTVVDASAARFTKGATTDVAAGAWVQVTGQLTPAGVKATEIAVQPPPADKPQRLAGAITAVNADTKTFTLLGTTVKWTDTTKISPDGKTLASLAAGLGVAVEGSYSEATGVFTATSVTVVSTPGVVKTIGFSGVAFNVTDTSLQVGSFTVQITPNTQLQPAGTQLADLVNGSRLSIKATVSGTGTAVTLTAIAIELQKPEKDDAGNEYVYLGGLVNDFVSAGNFKVGSQKVDASGSSVKFIDGDATKLANGLKVEIKGSVKDGVLVARQVHFMPG</sequence>
<keyword evidence="4" id="KW-1185">Reference proteome</keyword>
<feature type="domain" description="DUF5666" evidence="2">
    <location>
        <begin position="502"/>
        <end position="559"/>
    </location>
</feature>
<organism evidence="3 4">
    <name type="scientific">Pelomonas cellulosilytica</name>
    <dbReference type="NCBI Taxonomy" id="2906762"/>
    <lineage>
        <taxon>Bacteria</taxon>
        <taxon>Pseudomonadati</taxon>
        <taxon>Pseudomonadota</taxon>
        <taxon>Betaproteobacteria</taxon>
        <taxon>Burkholderiales</taxon>
        <taxon>Sphaerotilaceae</taxon>
        <taxon>Roseateles</taxon>
    </lineage>
</organism>
<dbReference type="InterPro" id="IPR043724">
    <property type="entry name" value="DUF5666"/>
</dbReference>
<dbReference type="Proteomes" id="UP001200741">
    <property type="component" value="Unassembled WGS sequence"/>
</dbReference>
<evidence type="ECO:0000313" key="4">
    <source>
        <dbReference type="Proteomes" id="UP001200741"/>
    </source>
</evidence>
<feature type="domain" description="DUF5666" evidence="2">
    <location>
        <begin position="351"/>
        <end position="406"/>
    </location>
</feature>
<dbReference type="EMBL" id="JAJTWU010000006">
    <property type="protein sequence ID" value="MCE4556155.1"/>
    <property type="molecule type" value="Genomic_DNA"/>
</dbReference>
<gene>
    <name evidence="3" type="ORF">LXT13_17305</name>
</gene>
<evidence type="ECO:0000256" key="1">
    <source>
        <dbReference type="SAM" id="SignalP"/>
    </source>
</evidence>
<keyword evidence="1" id="KW-0732">Signal</keyword>
<evidence type="ECO:0000313" key="3">
    <source>
        <dbReference type="EMBL" id="MCE4556155.1"/>
    </source>
</evidence>
<evidence type="ECO:0000259" key="2">
    <source>
        <dbReference type="Pfam" id="PF18914"/>
    </source>
</evidence>
<reference evidence="3 4" key="1">
    <citation type="submission" date="2021-12" db="EMBL/GenBank/DDBJ databases">
        <title>Genome seq of P8.</title>
        <authorList>
            <person name="Seo T."/>
        </authorList>
    </citation>
    <scope>NUCLEOTIDE SEQUENCE [LARGE SCALE GENOMIC DNA]</scope>
    <source>
        <strain evidence="3 4">P8</strain>
    </source>
</reference>
<feature type="chain" id="PRO_5046190619" evidence="1">
    <location>
        <begin position="26"/>
        <end position="640"/>
    </location>
</feature>
<dbReference type="PROSITE" id="PS51257">
    <property type="entry name" value="PROKAR_LIPOPROTEIN"/>
    <property type="match status" value="1"/>
</dbReference>
<name>A0ABS8Y2L9_9BURK</name>
<feature type="domain" description="DUF5666" evidence="2">
    <location>
        <begin position="121"/>
        <end position="185"/>
    </location>
</feature>
<feature type="domain" description="DUF5666" evidence="2">
    <location>
        <begin position="578"/>
        <end position="635"/>
    </location>
</feature>
<feature type="domain" description="DUF5666" evidence="2">
    <location>
        <begin position="421"/>
        <end position="482"/>
    </location>
</feature>
<feature type="signal peptide" evidence="1">
    <location>
        <begin position="1"/>
        <end position="25"/>
    </location>
</feature>
<proteinExistence type="predicted"/>